<evidence type="ECO:0000313" key="3">
    <source>
        <dbReference type="Proteomes" id="UP000233551"/>
    </source>
</evidence>
<evidence type="ECO:0000256" key="1">
    <source>
        <dbReference type="SAM" id="MobiDB-lite"/>
    </source>
</evidence>
<sequence>MKTWNQFLILVSKGVCDELKMIWKHVYRSRLRKKGVIYNGVAEVNQQERSERTIWKQWIARGRDFDEMQKMGVMSLTREIVHRHLQKHGTDRKKQRHSSERQNGHPGPISWSSPGQYAYLMIESNPPAATSPNHEHVHSQNFANGHAPYCYFLWTNKWVHFL</sequence>
<comment type="caution">
    <text evidence="2">The sequence shown here is derived from an EMBL/GenBank/DDBJ whole genome shotgun (WGS) entry which is preliminary data.</text>
</comment>
<proteinExistence type="predicted"/>
<evidence type="ECO:0000313" key="2">
    <source>
        <dbReference type="EMBL" id="PKI55491.1"/>
    </source>
</evidence>
<accession>A0A2I0JGV7</accession>
<organism evidence="2 3">
    <name type="scientific">Punica granatum</name>
    <name type="common">Pomegranate</name>
    <dbReference type="NCBI Taxonomy" id="22663"/>
    <lineage>
        <taxon>Eukaryota</taxon>
        <taxon>Viridiplantae</taxon>
        <taxon>Streptophyta</taxon>
        <taxon>Embryophyta</taxon>
        <taxon>Tracheophyta</taxon>
        <taxon>Spermatophyta</taxon>
        <taxon>Magnoliopsida</taxon>
        <taxon>eudicotyledons</taxon>
        <taxon>Gunneridae</taxon>
        <taxon>Pentapetalae</taxon>
        <taxon>rosids</taxon>
        <taxon>malvids</taxon>
        <taxon>Myrtales</taxon>
        <taxon>Lythraceae</taxon>
        <taxon>Punica</taxon>
    </lineage>
</organism>
<reference evidence="2 3" key="1">
    <citation type="submission" date="2017-11" db="EMBL/GenBank/DDBJ databases">
        <title>De-novo sequencing of pomegranate (Punica granatum L.) genome.</title>
        <authorList>
            <person name="Akparov Z."/>
            <person name="Amiraslanov A."/>
            <person name="Hajiyeva S."/>
            <person name="Abbasov M."/>
            <person name="Kaur K."/>
            <person name="Hamwieh A."/>
            <person name="Solovyev V."/>
            <person name="Salamov A."/>
            <person name="Braich B."/>
            <person name="Kosarev P."/>
            <person name="Mahmoud A."/>
            <person name="Hajiyev E."/>
            <person name="Babayeva S."/>
            <person name="Izzatullayeva V."/>
            <person name="Mammadov A."/>
            <person name="Mammadov A."/>
            <person name="Sharifova S."/>
            <person name="Ojaghi J."/>
            <person name="Eynullazada K."/>
            <person name="Bayramov B."/>
            <person name="Abdulazimova A."/>
            <person name="Shahmuradov I."/>
        </authorList>
    </citation>
    <scope>NUCLEOTIDE SEQUENCE [LARGE SCALE GENOMIC DNA]</scope>
    <source>
        <strain evidence="3">cv. AG2017</strain>
        <tissue evidence="2">Leaf</tissue>
    </source>
</reference>
<gene>
    <name evidence="2" type="ORF">CRG98_024103</name>
</gene>
<keyword evidence="3" id="KW-1185">Reference proteome</keyword>
<protein>
    <submittedName>
        <fullName evidence="2">Uncharacterized protein</fullName>
    </submittedName>
</protein>
<feature type="region of interest" description="Disordered" evidence="1">
    <location>
        <begin position="85"/>
        <end position="110"/>
    </location>
</feature>
<dbReference type="AlphaFoldDB" id="A0A2I0JGV7"/>
<dbReference type="EMBL" id="PGOL01001693">
    <property type="protein sequence ID" value="PKI55491.1"/>
    <property type="molecule type" value="Genomic_DNA"/>
</dbReference>
<feature type="compositionally biased region" description="Basic residues" evidence="1">
    <location>
        <begin position="85"/>
        <end position="96"/>
    </location>
</feature>
<name>A0A2I0JGV7_PUNGR</name>
<dbReference type="Proteomes" id="UP000233551">
    <property type="component" value="Unassembled WGS sequence"/>
</dbReference>